<gene>
    <name evidence="3" type="primary">LOC125316574</name>
</gene>
<feature type="compositionally biased region" description="Polar residues" evidence="1">
    <location>
        <begin position="1"/>
        <end position="16"/>
    </location>
</feature>
<feature type="compositionally biased region" description="Polar residues" evidence="1">
    <location>
        <begin position="58"/>
        <end position="69"/>
    </location>
</feature>
<keyword evidence="2" id="KW-1185">Reference proteome</keyword>
<feature type="compositionally biased region" description="Polar residues" evidence="1">
    <location>
        <begin position="82"/>
        <end position="96"/>
    </location>
</feature>
<dbReference type="RefSeq" id="XP_048141222.1">
    <property type="nucleotide sequence ID" value="XM_048285265.1"/>
</dbReference>
<feature type="compositionally biased region" description="Basic and acidic residues" evidence="1">
    <location>
        <begin position="113"/>
        <end position="131"/>
    </location>
</feature>
<evidence type="ECO:0000313" key="3">
    <source>
        <dbReference type="RefSeq" id="XP_048141222.1"/>
    </source>
</evidence>
<feature type="region of interest" description="Disordered" evidence="1">
    <location>
        <begin position="1"/>
        <end position="174"/>
    </location>
</feature>
<sequence length="174" mass="19190">MASCQLQKPAEQTCNQKSHEHTFGQKITEMTHRVFKSRSEHKHHQGHQGQEPGHTVVACQTQGSGQTYAHQPDQGIPKAETDSSGNTHVAQTQSHCIGQAQGHHVKQQAAHNADCHGKNGKSLKEKIAEKKNKVKGLFKKKNQERGCEDKKSFSSSRSSSSDSESDNDASRKKN</sequence>
<accession>A0ABM3HXB5</accession>
<evidence type="ECO:0000313" key="2">
    <source>
        <dbReference type="Proteomes" id="UP000827889"/>
    </source>
</evidence>
<evidence type="ECO:0000256" key="1">
    <source>
        <dbReference type="SAM" id="MobiDB-lite"/>
    </source>
</evidence>
<dbReference type="GeneID" id="125316574"/>
<feature type="compositionally biased region" description="Basic and acidic residues" evidence="1">
    <location>
        <begin position="141"/>
        <end position="152"/>
    </location>
</feature>
<protein>
    <submittedName>
        <fullName evidence="3">Uncharacterized protein LOC125316574</fullName>
    </submittedName>
</protein>
<reference evidence="3" key="1">
    <citation type="submission" date="2025-08" db="UniProtKB">
        <authorList>
            <consortium name="RefSeq"/>
        </authorList>
    </citation>
    <scope>IDENTIFICATION</scope>
    <source>
        <tissue evidence="3">Leaf</tissue>
    </source>
</reference>
<feature type="compositionally biased region" description="Low complexity" evidence="1">
    <location>
        <begin position="153"/>
        <end position="162"/>
    </location>
</feature>
<proteinExistence type="predicted"/>
<feature type="compositionally biased region" description="Basic residues" evidence="1">
    <location>
        <begin position="33"/>
        <end position="46"/>
    </location>
</feature>
<name>A0ABM3HXB5_9MYRT</name>
<organism evidence="2 3">
    <name type="scientific">Rhodamnia argentea</name>
    <dbReference type="NCBI Taxonomy" id="178133"/>
    <lineage>
        <taxon>Eukaryota</taxon>
        <taxon>Viridiplantae</taxon>
        <taxon>Streptophyta</taxon>
        <taxon>Embryophyta</taxon>
        <taxon>Tracheophyta</taxon>
        <taxon>Spermatophyta</taxon>
        <taxon>Magnoliopsida</taxon>
        <taxon>eudicotyledons</taxon>
        <taxon>Gunneridae</taxon>
        <taxon>Pentapetalae</taxon>
        <taxon>rosids</taxon>
        <taxon>malvids</taxon>
        <taxon>Myrtales</taxon>
        <taxon>Myrtaceae</taxon>
        <taxon>Myrtoideae</taxon>
        <taxon>Myrteae</taxon>
        <taxon>Australasian group</taxon>
        <taxon>Rhodamnia</taxon>
    </lineage>
</organism>
<dbReference type="Proteomes" id="UP000827889">
    <property type="component" value="Chromosome 9"/>
</dbReference>